<reference evidence="1 2" key="2">
    <citation type="journal article" date="2022" name="Mol. Ecol. Resour.">
        <title>The genomes of chicory, endive, great burdock and yacon provide insights into Asteraceae paleo-polyploidization history and plant inulin production.</title>
        <authorList>
            <person name="Fan W."/>
            <person name="Wang S."/>
            <person name="Wang H."/>
            <person name="Wang A."/>
            <person name="Jiang F."/>
            <person name="Liu H."/>
            <person name="Zhao H."/>
            <person name="Xu D."/>
            <person name="Zhang Y."/>
        </authorList>
    </citation>
    <scope>NUCLEOTIDE SEQUENCE [LARGE SCALE GENOMIC DNA]</scope>
    <source>
        <strain evidence="2">cv. Yunnan</strain>
        <tissue evidence="1">Leaves</tissue>
    </source>
</reference>
<protein>
    <submittedName>
        <fullName evidence="1">Uncharacterized protein</fullName>
    </submittedName>
</protein>
<organism evidence="1 2">
    <name type="scientific">Smallanthus sonchifolius</name>
    <dbReference type="NCBI Taxonomy" id="185202"/>
    <lineage>
        <taxon>Eukaryota</taxon>
        <taxon>Viridiplantae</taxon>
        <taxon>Streptophyta</taxon>
        <taxon>Embryophyta</taxon>
        <taxon>Tracheophyta</taxon>
        <taxon>Spermatophyta</taxon>
        <taxon>Magnoliopsida</taxon>
        <taxon>eudicotyledons</taxon>
        <taxon>Gunneridae</taxon>
        <taxon>Pentapetalae</taxon>
        <taxon>asterids</taxon>
        <taxon>campanulids</taxon>
        <taxon>Asterales</taxon>
        <taxon>Asteraceae</taxon>
        <taxon>Asteroideae</taxon>
        <taxon>Heliantheae alliance</taxon>
        <taxon>Millerieae</taxon>
        <taxon>Smallanthus</taxon>
    </lineage>
</organism>
<evidence type="ECO:0000313" key="2">
    <source>
        <dbReference type="Proteomes" id="UP001056120"/>
    </source>
</evidence>
<reference evidence="2" key="1">
    <citation type="journal article" date="2022" name="Mol. Ecol. Resour.">
        <title>The genomes of chicory, endive, great burdock and yacon provide insights into Asteraceae palaeo-polyploidization history and plant inulin production.</title>
        <authorList>
            <person name="Fan W."/>
            <person name="Wang S."/>
            <person name="Wang H."/>
            <person name="Wang A."/>
            <person name="Jiang F."/>
            <person name="Liu H."/>
            <person name="Zhao H."/>
            <person name="Xu D."/>
            <person name="Zhang Y."/>
        </authorList>
    </citation>
    <scope>NUCLEOTIDE SEQUENCE [LARGE SCALE GENOMIC DNA]</scope>
    <source>
        <strain evidence="2">cv. Yunnan</strain>
    </source>
</reference>
<gene>
    <name evidence="1" type="ORF">L1987_56623</name>
</gene>
<keyword evidence="2" id="KW-1185">Reference proteome</keyword>
<sequence length="731" mass="81692">MQYPMFDLALVFTYDLRNGGSQNCLLQAVGSRVTTAIANPPSAPAELQKLYLHLHSGEARTISFPVFQRQLPSEKPRGSSSPSVLTSRSFLRQNLPTMAVATTTSSSDNIAPPSQSMDKSVTTNSSDATISGEPLSAVGSSSVAVPDPVDSSDSSRKPSTQLEFQPSLRSEEYRQLFRLPPEEVLIQDFNCALQENFILQGHMYLFVHHICFYSNLFGFETKKIISFEEITSVKRAKTAGIFPTAIELIASEKKYFFTSFLSRDEAFKLINDGWVEHGNGSKAISDQQDSRSELIDEEPEIVVVEDSNEARPPGDDLETENRNMGDFTLEDPNGTPDIEAEVAVTSSRGQDAVDEDGILIQNADCSSSGKSLAWEIEDADAPAVPEEYTLAAESTFPIKVDEFFSLFFADDALPFLESYHKKCGDKDLRCTSWKPHDKPGYAREVSFQHPIKIYFGARFGSCNEVQKFRVYKNSHLVVKTSQVINDVPYGDYFSVEGLWDVVEDSSNGCTLRVYVNVAFSKKTMWKGKIVTATIEECRDTFAAWIELAHALLKQKTVDKEANNLITEVNVEAPVQIPDQLEPPCQKRDMTATQTVPQTQEVNPVNNLFQGSLSSSTALSFFRDSVPKMFSSLKTQNQVPSFVVILLAVVILLMQISIVVLLMRPQTIQVVSDTAWISNTRIDRRAETVTLLNKQMDHLKEEMLIVEMLLEKMRHEHDMLSVQVKKLMLKKS</sequence>
<evidence type="ECO:0000313" key="1">
    <source>
        <dbReference type="EMBL" id="KAI3756800.1"/>
    </source>
</evidence>
<dbReference type="EMBL" id="CM042035">
    <property type="protein sequence ID" value="KAI3756800.1"/>
    <property type="molecule type" value="Genomic_DNA"/>
</dbReference>
<dbReference type="Proteomes" id="UP001056120">
    <property type="component" value="Linkage Group LG18"/>
</dbReference>
<comment type="caution">
    <text evidence="1">The sequence shown here is derived from an EMBL/GenBank/DDBJ whole genome shotgun (WGS) entry which is preliminary data.</text>
</comment>
<proteinExistence type="predicted"/>
<accession>A0ACB9EDQ0</accession>
<name>A0ACB9EDQ0_9ASTR</name>